<evidence type="ECO:0000256" key="1">
    <source>
        <dbReference type="ARBA" id="ARBA00004429"/>
    </source>
</evidence>
<dbReference type="PANTHER" id="PTHR30012">
    <property type="entry name" value="GENERAL SECRETION PATHWAY PROTEIN"/>
    <property type="match status" value="1"/>
</dbReference>
<evidence type="ECO:0000256" key="9">
    <source>
        <dbReference type="RuleBase" id="RU003923"/>
    </source>
</evidence>
<evidence type="ECO:0000256" key="4">
    <source>
        <dbReference type="ARBA" id="ARBA00022475"/>
    </source>
</evidence>
<evidence type="ECO:0000256" key="10">
    <source>
        <dbReference type="SAM" id="Phobius"/>
    </source>
</evidence>
<dbReference type="RefSeq" id="WP_044730692.1">
    <property type="nucleotide sequence ID" value="NZ_JYBP01000003.1"/>
</dbReference>
<keyword evidence="3 9" id="KW-0813">Transport</keyword>
<gene>
    <name evidence="12" type="ORF">LG52_364</name>
</gene>
<evidence type="ECO:0000259" key="11">
    <source>
        <dbReference type="Pfam" id="PF00482"/>
    </source>
</evidence>
<dbReference type="InterPro" id="IPR018076">
    <property type="entry name" value="T2SS_GspF_dom"/>
</dbReference>
<sequence length="403" mass="44474">MVQFKYEGRDRSGRKKAGVITAVSRREAAAKLREKGIRPIALAEVPPSVWNKEISIGRVVKLQHFVVFLRQFATLVRAGVTIVDSIRILAEQTESKALARSLADIEQMLREGNPLSAAAAKHPRIFPPLFVNMVRAGEASGTLDETLDRLADHFEKMHRTRQKIASALAYPIAVAIIATAVVIFLLVAVVPTFVEMFAEFHAELPAITKFVLKASGVMQRYWWAVVLLFAGVYASFVVLRRQKTTKYYLDYAAMRLPMFGTLVQKAALARLTRTLSSLVSSSVPILEALAISERVVDNEVIASVLVEARAALERGQSLAEPLRRHWAFPPLVAQMITIGEQTGALDAMLGKVADFYEAEVDAGTDRLKSLIEPLMIVLLAGVVGTIVTSIIVPMYDIFNHIQQ</sequence>
<dbReference type="AlphaFoldDB" id="A0A0D8BQ10"/>
<comment type="similarity">
    <text evidence="2 9">Belongs to the GSP F family.</text>
</comment>
<keyword evidence="7 10" id="KW-1133">Transmembrane helix</keyword>
<keyword evidence="4" id="KW-1003">Cell membrane</keyword>
<feature type="transmembrane region" description="Helical" evidence="10">
    <location>
        <begin position="167"/>
        <end position="190"/>
    </location>
</feature>
<dbReference type="InterPro" id="IPR001992">
    <property type="entry name" value="T2SS_GspF/T4SS_PilC_CS"/>
</dbReference>
<dbReference type="Proteomes" id="UP000032522">
    <property type="component" value="Unassembled WGS sequence"/>
</dbReference>
<dbReference type="InterPro" id="IPR003004">
    <property type="entry name" value="GspF/PilC"/>
</dbReference>
<dbReference type="FunFam" id="1.20.81.30:FF:000001">
    <property type="entry name" value="Type II secretion system protein F"/>
    <property type="match status" value="2"/>
</dbReference>
<dbReference type="Gene3D" id="1.20.81.30">
    <property type="entry name" value="Type II secretion system (T2SS), domain F"/>
    <property type="match status" value="2"/>
</dbReference>
<protein>
    <submittedName>
        <fullName evidence="12">Type II secretion system (T2SS), F family protein</fullName>
    </submittedName>
</protein>
<keyword evidence="8 10" id="KW-0472">Membrane</keyword>
<feature type="domain" description="Type II secretion system protein GspF" evidence="11">
    <location>
        <begin position="68"/>
        <end position="191"/>
    </location>
</feature>
<name>A0A0D8BQ10_GEOKU</name>
<feature type="domain" description="Type II secretion system protein GspF" evidence="11">
    <location>
        <begin position="272"/>
        <end position="393"/>
    </location>
</feature>
<dbReference type="PATRIC" id="fig|1462.6.peg.481"/>
<evidence type="ECO:0000256" key="8">
    <source>
        <dbReference type="ARBA" id="ARBA00023136"/>
    </source>
</evidence>
<dbReference type="PROSITE" id="PS00874">
    <property type="entry name" value="T2SP_F"/>
    <property type="match status" value="1"/>
</dbReference>
<evidence type="ECO:0000256" key="6">
    <source>
        <dbReference type="ARBA" id="ARBA00022692"/>
    </source>
</evidence>
<evidence type="ECO:0000313" key="12">
    <source>
        <dbReference type="EMBL" id="KJE26104.1"/>
    </source>
</evidence>
<organism evidence="12 13">
    <name type="scientific">Geobacillus kaustophilus</name>
    <dbReference type="NCBI Taxonomy" id="1462"/>
    <lineage>
        <taxon>Bacteria</taxon>
        <taxon>Bacillati</taxon>
        <taxon>Bacillota</taxon>
        <taxon>Bacilli</taxon>
        <taxon>Bacillales</taxon>
        <taxon>Anoxybacillaceae</taxon>
        <taxon>Geobacillus</taxon>
        <taxon>Geobacillus thermoleovorans group</taxon>
    </lineage>
</organism>
<dbReference type="PANTHER" id="PTHR30012:SF0">
    <property type="entry name" value="TYPE II SECRETION SYSTEM PROTEIN F-RELATED"/>
    <property type="match status" value="1"/>
</dbReference>
<comment type="subcellular location">
    <subcellularLocation>
        <location evidence="1">Cell inner membrane</location>
        <topology evidence="1">Multi-pass membrane protein</topology>
    </subcellularLocation>
    <subcellularLocation>
        <location evidence="9">Cell membrane</location>
        <topology evidence="9">Multi-pass membrane protein</topology>
    </subcellularLocation>
</comment>
<dbReference type="InterPro" id="IPR042094">
    <property type="entry name" value="T2SS_GspF_sf"/>
</dbReference>
<evidence type="ECO:0000313" key="13">
    <source>
        <dbReference type="Proteomes" id="UP000032522"/>
    </source>
</evidence>
<dbReference type="PRINTS" id="PR00812">
    <property type="entry name" value="BCTERIALGSPF"/>
</dbReference>
<dbReference type="GO" id="GO:0005886">
    <property type="term" value="C:plasma membrane"/>
    <property type="evidence" value="ECO:0007669"/>
    <property type="project" value="UniProtKB-SubCell"/>
</dbReference>
<keyword evidence="5" id="KW-0997">Cell inner membrane</keyword>
<accession>A0A0D8BQ10</accession>
<reference evidence="12 13" key="1">
    <citation type="submission" date="2015-01" db="EMBL/GenBank/DDBJ databases">
        <authorList>
            <person name="Filippidou S."/>
            <person name="Jeanneret N."/>
            <person name="Russel-Delif L."/>
            <person name="Junier T."/>
            <person name="Wunderlin T."/>
            <person name="Molina V."/>
            <person name="Johnson S.L."/>
            <person name="Davenport K.W."/>
            <person name="Chain P.S."/>
            <person name="Dorador C."/>
            <person name="Junier P."/>
        </authorList>
    </citation>
    <scope>NUCLEOTIDE SEQUENCE [LARGE SCALE GENOMIC DNA]</scope>
    <source>
        <strain evidence="12 13">Et7/4</strain>
    </source>
</reference>
<dbReference type="OrthoDB" id="9805682at2"/>
<evidence type="ECO:0000256" key="7">
    <source>
        <dbReference type="ARBA" id="ARBA00022989"/>
    </source>
</evidence>
<evidence type="ECO:0000256" key="3">
    <source>
        <dbReference type="ARBA" id="ARBA00022448"/>
    </source>
</evidence>
<dbReference type="Pfam" id="PF00482">
    <property type="entry name" value="T2SSF"/>
    <property type="match status" value="2"/>
</dbReference>
<dbReference type="GO" id="GO:0015628">
    <property type="term" value="P:protein secretion by the type II secretion system"/>
    <property type="evidence" value="ECO:0007669"/>
    <property type="project" value="TreeGrafter"/>
</dbReference>
<dbReference type="EMBL" id="JYBP01000003">
    <property type="protein sequence ID" value="KJE26104.1"/>
    <property type="molecule type" value="Genomic_DNA"/>
</dbReference>
<comment type="caution">
    <text evidence="12">The sequence shown here is derived from an EMBL/GenBank/DDBJ whole genome shotgun (WGS) entry which is preliminary data.</text>
</comment>
<evidence type="ECO:0000256" key="2">
    <source>
        <dbReference type="ARBA" id="ARBA00005745"/>
    </source>
</evidence>
<proteinExistence type="inferred from homology"/>
<evidence type="ECO:0000256" key="5">
    <source>
        <dbReference type="ARBA" id="ARBA00022519"/>
    </source>
</evidence>
<feature type="transmembrane region" description="Helical" evidence="10">
    <location>
        <begin position="374"/>
        <end position="395"/>
    </location>
</feature>
<keyword evidence="6 9" id="KW-0812">Transmembrane</keyword>
<feature type="transmembrane region" description="Helical" evidence="10">
    <location>
        <begin position="221"/>
        <end position="239"/>
    </location>
</feature>